<reference evidence="9" key="1">
    <citation type="submission" date="2020-03" db="EMBL/GenBank/DDBJ databases">
        <authorList>
            <person name="Chebbi M.A."/>
            <person name="Drezen J.M."/>
        </authorList>
    </citation>
    <scope>NUCLEOTIDE SEQUENCE</scope>
    <source>
        <tissue evidence="9">Whole body</tissue>
    </source>
</reference>
<dbReference type="OrthoDB" id="9988974at2759"/>
<dbReference type="Pfam" id="PF00057">
    <property type="entry name" value="Ldl_recept_a"/>
    <property type="match status" value="1"/>
</dbReference>
<evidence type="ECO:0000256" key="5">
    <source>
        <dbReference type="ARBA" id="ARBA00023136"/>
    </source>
</evidence>
<gene>
    <name evidence="9" type="ORF">G9C98_002446</name>
</gene>
<evidence type="ECO:0000256" key="2">
    <source>
        <dbReference type="ARBA" id="ARBA00022692"/>
    </source>
</evidence>
<reference evidence="9" key="2">
    <citation type="submission" date="2021-04" db="EMBL/GenBank/DDBJ databases">
        <title>Genome-wide patterns of bracovirus chromosomal integration into multiple host tissues during parasitism.</title>
        <authorList>
            <person name="Chebbi M.A.C."/>
        </authorList>
    </citation>
    <scope>NUCLEOTIDE SEQUENCE</scope>
    <source>
        <tissue evidence="9">Whole body</tissue>
    </source>
</reference>
<keyword evidence="10" id="KW-1185">Reference proteome</keyword>
<evidence type="ECO:0000256" key="3">
    <source>
        <dbReference type="ARBA" id="ARBA00022737"/>
    </source>
</evidence>
<dbReference type="GO" id="GO:0005886">
    <property type="term" value="C:plasma membrane"/>
    <property type="evidence" value="ECO:0007669"/>
    <property type="project" value="TreeGrafter"/>
</dbReference>
<dbReference type="AlphaFoldDB" id="A0A8J5R618"/>
<keyword evidence="5 8" id="KW-0472">Membrane</keyword>
<dbReference type="EMBL" id="JAAOIC020000020">
    <property type="protein sequence ID" value="KAG8040450.1"/>
    <property type="molecule type" value="Genomic_DNA"/>
</dbReference>
<evidence type="ECO:0000256" key="1">
    <source>
        <dbReference type="ARBA" id="ARBA00004167"/>
    </source>
</evidence>
<comment type="subcellular location">
    <subcellularLocation>
        <location evidence="1">Membrane</location>
        <topology evidence="1">Single-pass membrane protein</topology>
    </subcellularLocation>
</comment>
<keyword evidence="6 7" id="KW-1015">Disulfide bond</keyword>
<evidence type="ECO:0000256" key="8">
    <source>
        <dbReference type="SAM" id="Phobius"/>
    </source>
</evidence>
<comment type="caution">
    <text evidence="7">Lacks conserved residue(s) required for the propagation of feature annotation.</text>
</comment>
<feature type="transmembrane region" description="Helical" evidence="8">
    <location>
        <begin position="6"/>
        <end position="24"/>
    </location>
</feature>
<proteinExistence type="predicted"/>
<dbReference type="SMART" id="SM00192">
    <property type="entry name" value="LDLa"/>
    <property type="match status" value="2"/>
</dbReference>
<evidence type="ECO:0000313" key="10">
    <source>
        <dbReference type="Proteomes" id="UP000729913"/>
    </source>
</evidence>
<evidence type="ECO:0000313" key="9">
    <source>
        <dbReference type="EMBL" id="KAG8040450.1"/>
    </source>
</evidence>
<organism evidence="9 10">
    <name type="scientific">Cotesia typhae</name>
    <dbReference type="NCBI Taxonomy" id="2053667"/>
    <lineage>
        <taxon>Eukaryota</taxon>
        <taxon>Metazoa</taxon>
        <taxon>Ecdysozoa</taxon>
        <taxon>Arthropoda</taxon>
        <taxon>Hexapoda</taxon>
        <taxon>Insecta</taxon>
        <taxon>Pterygota</taxon>
        <taxon>Neoptera</taxon>
        <taxon>Endopterygota</taxon>
        <taxon>Hymenoptera</taxon>
        <taxon>Apocrita</taxon>
        <taxon>Ichneumonoidea</taxon>
        <taxon>Braconidae</taxon>
        <taxon>Microgastrinae</taxon>
        <taxon>Cotesia</taxon>
    </lineage>
</organism>
<evidence type="ECO:0000256" key="6">
    <source>
        <dbReference type="ARBA" id="ARBA00023157"/>
    </source>
</evidence>
<dbReference type="PROSITE" id="PS50068">
    <property type="entry name" value="LDLRA_2"/>
    <property type="match status" value="2"/>
</dbReference>
<sequence>MYKFMLFNYTFVVFFILLFVIDSLQREMTSLGRIQKSLLNHDLHTTTHNSELECKEDYVKCVNDRRCIPKFLWCNGEKDCKDGSDEKMCLCLDQIDNNKICDGRFDCFNGEDELNCFGCGNNSFSCLDWTRRDPKGMCVSLSRRCDGVTQCPNKKDELDCSILTPSLVNQDTVINYKYKDGYFFKNWKGNWYPVCPETQTWASDACLEVTGSLSSEPPTITVNMNIKKEKRNLGPYITMMPWGQVRLLNDCFAEIAFVLCTNQKKI</sequence>
<dbReference type="PANTHER" id="PTHR24270">
    <property type="entry name" value="LOW-DENSITY LIPOPROTEIN RECEPTOR-RELATED"/>
    <property type="match status" value="1"/>
</dbReference>
<dbReference type="InterPro" id="IPR002172">
    <property type="entry name" value="LDrepeatLR_classA_rpt"/>
</dbReference>
<name>A0A8J5R618_9HYME</name>
<keyword evidence="4 8" id="KW-1133">Transmembrane helix</keyword>
<dbReference type="Proteomes" id="UP000729913">
    <property type="component" value="Unassembled WGS sequence"/>
</dbReference>
<evidence type="ECO:0000256" key="7">
    <source>
        <dbReference type="PROSITE-ProRule" id="PRU00124"/>
    </source>
</evidence>
<feature type="disulfide bond" evidence="7">
    <location>
        <begin position="74"/>
        <end position="89"/>
    </location>
</feature>
<dbReference type="PANTHER" id="PTHR24270:SF61">
    <property type="entry name" value="EGF-LIKE DOMAIN-CONTAINING PROTEIN"/>
    <property type="match status" value="1"/>
</dbReference>
<accession>A0A8J5R618</accession>
<protein>
    <submittedName>
        <fullName evidence="9">Uncharacterized protein</fullName>
    </submittedName>
</protein>
<dbReference type="CDD" id="cd00112">
    <property type="entry name" value="LDLa"/>
    <property type="match status" value="1"/>
</dbReference>
<feature type="disulfide bond" evidence="7">
    <location>
        <begin position="145"/>
        <end position="160"/>
    </location>
</feature>
<dbReference type="InterPro" id="IPR050685">
    <property type="entry name" value="LDLR"/>
</dbReference>
<keyword evidence="2 8" id="KW-0812">Transmembrane</keyword>
<comment type="caution">
    <text evidence="9">The sequence shown here is derived from an EMBL/GenBank/DDBJ whole genome shotgun (WGS) entry which is preliminary data.</text>
</comment>
<keyword evidence="3" id="KW-0677">Repeat</keyword>
<evidence type="ECO:0000256" key="4">
    <source>
        <dbReference type="ARBA" id="ARBA00022989"/>
    </source>
</evidence>